<dbReference type="PANTHER" id="PTHR38471:SF2">
    <property type="entry name" value="FOUR HELIX BUNDLE PROTEIN"/>
    <property type="match status" value="1"/>
</dbReference>
<evidence type="ECO:0000313" key="1">
    <source>
        <dbReference type="EMBL" id="MFC4635051.1"/>
    </source>
</evidence>
<reference evidence="2" key="1">
    <citation type="journal article" date="2019" name="Int. J. Syst. Evol. Microbiol.">
        <title>The Global Catalogue of Microorganisms (GCM) 10K type strain sequencing project: providing services to taxonomists for standard genome sequencing and annotation.</title>
        <authorList>
            <consortium name="The Broad Institute Genomics Platform"/>
            <consortium name="The Broad Institute Genome Sequencing Center for Infectious Disease"/>
            <person name="Wu L."/>
            <person name="Ma J."/>
        </authorList>
    </citation>
    <scope>NUCLEOTIDE SEQUENCE [LARGE SCALE GENOMIC DNA]</scope>
    <source>
        <strain evidence="2">YJ-61-S</strain>
    </source>
</reference>
<evidence type="ECO:0000313" key="2">
    <source>
        <dbReference type="Proteomes" id="UP001596043"/>
    </source>
</evidence>
<dbReference type="EMBL" id="JBHSFV010000009">
    <property type="protein sequence ID" value="MFC4635051.1"/>
    <property type="molecule type" value="Genomic_DNA"/>
</dbReference>
<dbReference type="PANTHER" id="PTHR38471">
    <property type="entry name" value="FOUR HELIX BUNDLE PROTEIN"/>
    <property type="match status" value="1"/>
</dbReference>
<dbReference type="InterPro" id="IPR036583">
    <property type="entry name" value="23S_rRNA_IVS_sf"/>
</dbReference>
<organism evidence="1 2">
    <name type="scientific">Dokdonia ponticola</name>
    <dbReference type="NCBI Taxonomy" id="2041041"/>
    <lineage>
        <taxon>Bacteria</taxon>
        <taxon>Pseudomonadati</taxon>
        <taxon>Bacteroidota</taxon>
        <taxon>Flavobacteriia</taxon>
        <taxon>Flavobacteriales</taxon>
        <taxon>Flavobacteriaceae</taxon>
        <taxon>Dokdonia</taxon>
    </lineage>
</organism>
<dbReference type="Pfam" id="PF05635">
    <property type="entry name" value="23S_rRNA_IVP"/>
    <property type="match status" value="1"/>
</dbReference>
<dbReference type="SUPFAM" id="SSF158446">
    <property type="entry name" value="IVS-encoded protein-like"/>
    <property type="match status" value="1"/>
</dbReference>
<gene>
    <name evidence="1" type="ORF">ACFO3O_14110</name>
</gene>
<dbReference type="Proteomes" id="UP001596043">
    <property type="component" value="Unassembled WGS sequence"/>
</dbReference>
<sequence>MASEVIFNFEKLNVYQKSLDFVDEVYLLVKNFPKEELYGLSSQYKRAALSISLNTGEGQGSSDAQFNRYLNIALDSLKECVVCSTVAHRQSYYNQSTRS</sequence>
<dbReference type="RefSeq" id="WP_379979905.1">
    <property type="nucleotide sequence ID" value="NZ_JBHSFV010000009.1"/>
</dbReference>
<name>A0ABV9HY08_9FLAO</name>
<dbReference type="NCBIfam" id="TIGR02436">
    <property type="entry name" value="four helix bundle protein"/>
    <property type="match status" value="1"/>
</dbReference>
<keyword evidence="2" id="KW-1185">Reference proteome</keyword>
<dbReference type="InterPro" id="IPR012657">
    <property type="entry name" value="23S_rRNA-intervening_sequence"/>
</dbReference>
<protein>
    <submittedName>
        <fullName evidence="1">Four helix bundle protein</fullName>
    </submittedName>
</protein>
<dbReference type="CDD" id="cd16377">
    <property type="entry name" value="23S_rRNA_IVP_like"/>
    <property type="match status" value="1"/>
</dbReference>
<proteinExistence type="predicted"/>
<dbReference type="Gene3D" id="1.20.1440.60">
    <property type="entry name" value="23S rRNA-intervening sequence"/>
    <property type="match status" value="1"/>
</dbReference>
<accession>A0ABV9HY08</accession>
<comment type="caution">
    <text evidence="1">The sequence shown here is derived from an EMBL/GenBank/DDBJ whole genome shotgun (WGS) entry which is preliminary data.</text>
</comment>